<keyword evidence="1" id="KW-0472">Membrane</keyword>
<sequence length="260" mass="30169">MKKELKKKTTAMINFFKKVRLKLLFDGKLQNYLKYATGEIILVVIGILIALQINDWNENRKLNGIRNIYYRQILIDLDREIKNVNSRIDSLEKSVNSYNAYKEYVSSENPTLEQTSMALSGVDETFNYMSFNSSTIESLELTGDIKLIPRNLRTELINLRRAQKIMTTVATDNDNVYLFNLQKAGNLGFYQILNGRAVNGPIKNNDIADKIKRNYADIILIADAAYALKNFTEKQKIYVFKTMLKRIDTIRKMIQRELDK</sequence>
<dbReference type="PATRIC" id="fig|1191523.3.peg.1480"/>
<organism evidence="2 3">
    <name type="scientific">Melioribacter roseus (strain DSM 23840 / JCM 17771 / VKM B-2668 / P3M-2)</name>
    <dbReference type="NCBI Taxonomy" id="1191523"/>
    <lineage>
        <taxon>Bacteria</taxon>
        <taxon>Pseudomonadati</taxon>
        <taxon>Ignavibacteriota</taxon>
        <taxon>Ignavibacteria</taxon>
        <taxon>Ignavibacteriales</taxon>
        <taxon>Melioribacteraceae</taxon>
        <taxon>Melioribacter</taxon>
    </lineage>
</organism>
<name>I6Z640_MELRP</name>
<dbReference type="RefSeq" id="WP_014856064.1">
    <property type="nucleotide sequence ID" value="NC_018178.1"/>
</dbReference>
<evidence type="ECO:0000313" key="3">
    <source>
        <dbReference type="Proteomes" id="UP000009011"/>
    </source>
</evidence>
<dbReference type="OrthoDB" id="821805at2"/>
<keyword evidence="1" id="KW-1133">Transmembrane helix</keyword>
<dbReference type="EMBL" id="CP003557">
    <property type="protein sequence ID" value="AFN74630.1"/>
    <property type="molecule type" value="Genomic_DNA"/>
</dbReference>
<evidence type="ECO:0000313" key="2">
    <source>
        <dbReference type="EMBL" id="AFN74630.1"/>
    </source>
</evidence>
<dbReference type="KEGG" id="mro:MROS_1393"/>
<dbReference type="Pfam" id="PF19578">
    <property type="entry name" value="DUF6090"/>
    <property type="match status" value="1"/>
</dbReference>
<evidence type="ECO:0000256" key="1">
    <source>
        <dbReference type="SAM" id="Phobius"/>
    </source>
</evidence>
<dbReference type="STRING" id="1191523.MROS_1393"/>
<feature type="transmembrane region" description="Helical" evidence="1">
    <location>
        <begin position="32"/>
        <end position="53"/>
    </location>
</feature>
<keyword evidence="3" id="KW-1185">Reference proteome</keyword>
<keyword evidence="1" id="KW-0812">Transmembrane</keyword>
<accession>I6Z640</accession>
<gene>
    <name evidence="2" type="ordered locus">MROS_1393</name>
</gene>
<dbReference type="InterPro" id="IPR045749">
    <property type="entry name" value="DUF6090"/>
</dbReference>
<dbReference type="eggNOG" id="ENOG5032R5K">
    <property type="taxonomic scope" value="Bacteria"/>
</dbReference>
<dbReference type="HOGENOM" id="CLU_1131731_0_0_10"/>
<dbReference type="AlphaFoldDB" id="I6Z640"/>
<protein>
    <submittedName>
        <fullName evidence="2">Uncharacterized protein</fullName>
    </submittedName>
</protein>
<reference evidence="2 3" key="1">
    <citation type="journal article" date="2013" name="PLoS ONE">
        <title>Genomic analysis of Melioribacter roseus, facultatively anaerobic organotrophic bacterium representing a novel deep lineage within Bacteriodetes/Chlorobi group.</title>
        <authorList>
            <person name="Kadnikov V.V."/>
            <person name="Mardanov A.V."/>
            <person name="Podosokorskaya O.A."/>
            <person name="Gavrilov S.N."/>
            <person name="Kublanov I.V."/>
            <person name="Beletsky A.V."/>
            <person name="Bonch-Osmolovskaya E.A."/>
            <person name="Ravin N.V."/>
        </authorList>
    </citation>
    <scope>NUCLEOTIDE SEQUENCE [LARGE SCALE GENOMIC DNA]</scope>
    <source>
        <strain evidence="3">JCM 17771 / P3M-2</strain>
    </source>
</reference>
<dbReference type="Proteomes" id="UP000009011">
    <property type="component" value="Chromosome"/>
</dbReference>
<proteinExistence type="predicted"/>